<reference evidence="1 2" key="1">
    <citation type="submission" date="2024-02" db="EMBL/GenBank/DDBJ databases">
        <authorList>
            <person name="Vignale AGUSTIN F."/>
            <person name="Sosa J E."/>
            <person name="Modenutti C."/>
        </authorList>
    </citation>
    <scope>NUCLEOTIDE SEQUENCE [LARGE SCALE GENOMIC DNA]</scope>
</reference>
<feature type="non-terminal residue" evidence="1">
    <location>
        <position position="1"/>
    </location>
</feature>
<evidence type="ECO:0000313" key="2">
    <source>
        <dbReference type="Proteomes" id="UP001642360"/>
    </source>
</evidence>
<gene>
    <name evidence="1" type="ORF">ILEXP_LOCUS53610</name>
</gene>
<dbReference type="AlphaFoldDB" id="A0ABC8UQK0"/>
<sequence length="89" mass="10118">NMKKDELVIQDKLDDSNVTPEVKEGEILTSKTNDIFSLMNYGNHDVEQRTVLSDQVINSEEATCHIAKVMTEIRRIKHAMKGNSQEIVC</sequence>
<evidence type="ECO:0000313" key="1">
    <source>
        <dbReference type="EMBL" id="CAK9183347.1"/>
    </source>
</evidence>
<keyword evidence="2" id="KW-1185">Reference proteome</keyword>
<dbReference type="Proteomes" id="UP001642360">
    <property type="component" value="Unassembled WGS sequence"/>
</dbReference>
<dbReference type="EMBL" id="CAUOFW020008613">
    <property type="protein sequence ID" value="CAK9183347.1"/>
    <property type="molecule type" value="Genomic_DNA"/>
</dbReference>
<proteinExistence type="predicted"/>
<accession>A0ABC8UQK0</accession>
<protein>
    <submittedName>
        <fullName evidence="1">Uncharacterized protein</fullName>
    </submittedName>
</protein>
<name>A0ABC8UQK0_9AQUA</name>
<organism evidence="1 2">
    <name type="scientific">Ilex paraguariensis</name>
    <name type="common">yerba mate</name>
    <dbReference type="NCBI Taxonomy" id="185542"/>
    <lineage>
        <taxon>Eukaryota</taxon>
        <taxon>Viridiplantae</taxon>
        <taxon>Streptophyta</taxon>
        <taxon>Embryophyta</taxon>
        <taxon>Tracheophyta</taxon>
        <taxon>Spermatophyta</taxon>
        <taxon>Magnoliopsida</taxon>
        <taxon>eudicotyledons</taxon>
        <taxon>Gunneridae</taxon>
        <taxon>Pentapetalae</taxon>
        <taxon>asterids</taxon>
        <taxon>campanulids</taxon>
        <taxon>Aquifoliales</taxon>
        <taxon>Aquifoliaceae</taxon>
        <taxon>Ilex</taxon>
    </lineage>
</organism>
<comment type="caution">
    <text evidence="1">The sequence shown here is derived from an EMBL/GenBank/DDBJ whole genome shotgun (WGS) entry which is preliminary data.</text>
</comment>